<accession>A0A426YY21</accession>
<dbReference type="Proteomes" id="UP000287651">
    <property type="component" value="Unassembled WGS sequence"/>
</dbReference>
<protein>
    <recommendedName>
        <fullName evidence="1">DUF7651 domain-containing protein</fullName>
    </recommendedName>
</protein>
<organism evidence="2 3">
    <name type="scientific">Ensete ventricosum</name>
    <name type="common">Abyssinian banana</name>
    <name type="synonym">Musa ensete</name>
    <dbReference type="NCBI Taxonomy" id="4639"/>
    <lineage>
        <taxon>Eukaryota</taxon>
        <taxon>Viridiplantae</taxon>
        <taxon>Streptophyta</taxon>
        <taxon>Embryophyta</taxon>
        <taxon>Tracheophyta</taxon>
        <taxon>Spermatophyta</taxon>
        <taxon>Magnoliopsida</taxon>
        <taxon>Liliopsida</taxon>
        <taxon>Zingiberales</taxon>
        <taxon>Musaceae</taxon>
        <taxon>Ensete</taxon>
    </lineage>
</organism>
<dbReference type="AlphaFoldDB" id="A0A426YY21"/>
<gene>
    <name evidence="2" type="ORF">B296_00047730</name>
</gene>
<feature type="domain" description="DUF7651" evidence="1">
    <location>
        <begin position="19"/>
        <end position="77"/>
    </location>
</feature>
<comment type="caution">
    <text evidence="2">The sequence shown here is derived from an EMBL/GenBank/DDBJ whole genome shotgun (WGS) entry which is preliminary data.</text>
</comment>
<evidence type="ECO:0000313" key="2">
    <source>
        <dbReference type="EMBL" id="RRT56629.1"/>
    </source>
</evidence>
<reference evidence="2 3" key="1">
    <citation type="journal article" date="2014" name="Agronomy (Basel)">
        <title>A Draft Genome Sequence for Ensete ventricosum, the Drought-Tolerant Tree Against Hunger.</title>
        <authorList>
            <person name="Harrison J."/>
            <person name="Moore K.A."/>
            <person name="Paszkiewicz K."/>
            <person name="Jones T."/>
            <person name="Grant M."/>
            <person name="Ambacheew D."/>
            <person name="Muzemil S."/>
            <person name="Studholme D.J."/>
        </authorList>
    </citation>
    <scope>NUCLEOTIDE SEQUENCE [LARGE SCALE GENOMIC DNA]</scope>
</reference>
<name>A0A426YY21_ENSVE</name>
<dbReference type="Pfam" id="PF24663">
    <property type="entry name" value="DUF7651"/>
    <property type="match status" value="1"/>
</dbReference>
<evidence type="ECO:0000313" key="3">
    <source>
        <dbReference type="Proteomes" id="UP000287651"/>
    </source>
</evidence>
<evidence type="ECO:0000259" key="1">
    <source>
        <dbReference type="Pfam" id="PF24663"/>
    </source>
</evidence>
<sequence length="170" mass="19171">MPGLSLAVRETTFPVIVLNKQHSAVYQLSRPCVLTNFSEFGKKAHTEASFVIPEIKKLITNARANNLSIIIISKGVDSDFENLKIPFCFLKKCIPVYEEIRNGEVAKWFATCDKFDLLIEGGRKKKREKNTWGPLRSRDPLLAGDFFAGGWFLLPRGEKKSLPAWGEGTR</sequence>
<proteinExistence type="predicted"/>
<dbReference type="EMBL" id="AMZH03009540">
    <property type="protein sequence ID" value="RRT56629.1"/>
    <property type="molecule type" value="Genomic_DNA"/>
</dbReference>
<dbReference type="InterPro" id="IPR056068">
    <property type="entry name" value="EMF2-like_DUF7651"/>
</dbReference>